<dbReference type="OrthoDB" id="9804010at2"/>
<dbReference type="Pfam" id="PF02566">
    <property type="entry name" value="OsmC"/>
    <property type="match status" value="1"/>
</dbReference>
<sequence>MSQENQHIETFKATAKGNGWTTITQITHTEWVLQTDEPIEDGGSNTGANPMQFFTASLTGCQNEQAQVVAEELGITINKIDIKIEIDMDLSSFMGITQTSENSYKEVRLKAKVHGKLTQEQVITLGNKVDHRCPILGLLRSSGCTIKSNWSI</sequence>
<accession>A0A239CYE2</accession>
<dbReference type="Proteomes" id="UP000198379">
    <property type="component" value="Unassembled WGS sequence"/>
</dbReference>
<dbReference type="PANTHER" id="PTHR35368:SF1">
    <property type="entry name" value="HYDROPEROXIDE REDUCTASE"/>
    <property type="match status" value="1"/>
</dbReference>
<organism evidence="1 2">
    <name type="scientific">Dokdonia pacifica</name>
    <dbReference type="NCBI Taxonomy" id="1627892"/>
    <lineage>
        <taxon>Bacteria</taxon>
        <taxon>Pseudomonadati</taxon>
        <taxon>Bacteroidota</taxon>
        <taxon>Flavobacteriia</taxon>
        <taxon>Flavobacteriales</taxon>
        <taxon>Flavobacteriaceae</taxon>
        <taxon>Dokdonia</taxon>
    </lineage>
</organism>
<dbReference type="InterPro" id="IPR015946">
    <property type="entry name" value="KH_dom-like_a/b"/>
</dbReference>
<dbReference type="EMBL" id="FZNY01000009">
    <property type="protein sequence ID" value="SNS24959.1"/>
    <property type="molecule type" value="Genomic_DNA"/>
</dbReference>
<gene>
    <name evidence="1" type="ORF">SAMN06265376_10938</name>
</gene>
<dbReference type="Gene3D" id="3.30.300.20">
    <property type="match status" value="1"/>
</dbReference>
<proteinExistence type="predicted"/>
<protein>
    <submittedName>
        <fullName evidence="1">Uncharacterized OsmC-related protein</fullName>
    </submittedName>
</protein>
<keyword evidence="2" id="KW-1185">Reference proteome</keyword>
<evidence type="ECO:0000313" key="2">
    <source>
        <dbReference type="Proteomes" id="UP000198379"/>
    </source>
</evidence>
<dbReference type="RefSeq" id="WP_089373530.1">
    <property type="nucleotide sequence ID" value="NZ_BMEP01000001.1"/>
</dbReference>
<name>A0A239CYE2_9FLAO</name>
<dbReference type="InterPro" id="IPR003718">
    <property type="entry name" value="OsmC/Ohr_fam"/>
</dbReference>
<dbReference type="InterPro" id="IPR052924">
    <property type="entry name" value="OsmC/Ohr_hydroprdx_reductase"/>
</dbReference>
<evidence type="ECO:0000313" key="1">
    <source>
        <dbReference type="EMBL" id="SNS24959.1"/>
    </source>
</evidence>
<dbReference type="AlphaFoldDB" id="A0A239CYE2"/>
<reference evidence="1 2" key="1">
    <citation type="submission" date="2017-06" db="EMBL/GenBank/DDBJ databases">
        <authorList>
            <person name="Kim H.J."/>
            <person name="Triplett B.A."/>
        </authorList>
    </citation>
    <scope>NUCLEOTIDE SEQUENCE [LARGE SCALE GENOMIC DNA]</scope>
    <source>
        <strain evidence="1 2">DSM 25597</strain>
    </source>
</reference>
<dbReference type="SUPFAM" id="SSF82784">
    <property type="entry name" value="OsmC-like"/>
    <property type="match status" value="1"/>
</dbReference>
<dbReference type="PANTHER" id="PTHR35368">
    <property type="entry name" value="HYDROPEROXIDE REDUCTASE"/>
    <property type="match status" value="1"/>
</dbReference>
<dbReference type="InterPro" id="IPR036102">
    <property type="entry name" value="OsmC/Ohrsf"/>
</dbReference>